<dbReference type="PANTHER" id="PTHR43856:SF1">
    <property type="entry name" value="MITOCHONDRIAL CARDIOLIPIN HYDROLASE"/>
    <property type="match status" value="1"/>
</dbReference>
<keyword evidence="6" id="KW-0443">Lipid metabolism</keyword>
<evidence type="ECO:0000256" key="3">
    <source>
        <dbReference type="ARBA" id="ARBA00012027"/>
    </source>
</evidence>
<dbReference type="Pfam" id="PF13091">
    <property type="entry name" value="PLDc_2"/>
    <property type="match status" value="2"/>
</dbReference>
<evidence type="ECO:0000313" key="9">
    <source>
        <dbReference type="EMBL" id="QNN51741.1"/>
    </source>
</evidence>
<dbReference type="InterPro" id="IPR025202">
    <property type="entry name" value="PLD-like_dom"/>
</dbReference>
<dbReference type="KEGG" id="nmes:H9L09_14405"/>
<dbReference type="AlphaFoldDB" id="A0A7G9R816"/>
<gene>
    <name evidence="9" type="ORF">H9L09_14405</name>
</gene>
<evidence type="ECO:0000313" key="10">
    <source>
        <dbReference type="Proteomes" id="UP000515947"/>
    </source>
</evidence>
<dbReference type="GO" id="GO:0004630">
    <property type="term" value="F:phospholipase D activity"/>
    <property type="evidence" value="ECO:0007669"/>
    <property type="project" value="UniProtKB-EC"/>
</dbReference>
<keyword evidence="10" id="KW-1185">Reference proteome</keyword>
<dbReference type="GO" id="GO:0016891">
    <property type="term" value="F:RNA endonuclease activity producing 5'-phosphomonoesters, hydrolytic mechanism"/>
    <property type="evidence" value="ECO:0007669"/>
    <property type="project" value="TreeGrafter"/>
</dbReference>
<feature type="domain" description="Phospholipase D-like" evidence="8">
    <location>
        <begin position="67"/>
        <end position="207"/>
    </location>
</feature>
<dbReference type="GO" id="GO:0016042">
    <property type="term" value="P:lipid catabolic process"/>
    <property type="evidence" value="ECO:0007669"/>
    <property type="project" value="UniProtKB-KW"/>
</dbReference>
<feature type="chain" id="PRO_5028893269" description="phospholipase D" evidence="7">
    <location>
        <begin position="32"/>
        <end position="440"/>
    </location>
</feature>
<feature type="domain" description="Phospholipase D-like" evidence="8">
    <location>
        <begin position="266"/>
        <end position="395"/>
    </location>
</feature>
<keyword evidence="4" id="KW-0378">Hydrolase</keyword>
<reference evidence="9 10" key="1">
    <citation type="submission" date="2020-08" db="EMBL/GenBank/DDBJ databases">
        <title>Genome sequence of Nocardioides mesophilus KACC 16243T.</title>
        <authorList>
            <person name="Hyun D.-W."/>
            <person name="Bae J.-W."/>
        </authorList>
    </citation>
    <scope>NUCLEOTIDE SEQUENCE [LARGE SCALE GENOMIC DNA]</scope>
    <source>
        <strain evidence="9 10">KACC 16243</strain>
    </source>
</reference>
<dbReference type="SUPFAM" id="SSF56024">
    <property type="entry name" value="Phospholipase D/nuclease"/>
    <property type="match status" value="2"/>
</dbReference>
<evidence type="ECO:0000256" key="5">
    <source>
        <dbReference type="ARBA" id="ARBA00022963"/>
    </source>
</evidence>
<dbReference type="EC" id="3.1.4.4" evidence="3"/>
<sequence>MKQITRLLAATVSAVLLAGGLTVVQAGPAAAAPDNYTPPSGAKFNDPLSDSRRAIYNHLIRSIRSVTRGEEIRIASWNLKSENFVDSLIAAHRRGVSVQVIVSSGNANEENPNPGFFRLKRNLNHDGSRPVERRSWAMLCTSSCRGGSGIAHTKMYLFSKVGNAKNVVMFGSANATEVAATGQWNDLFTVKGKRALYDRSEQIFREMSRDRRAKQPYQTFTVGKFQAIWYPYWYGTRTSGDPTLTELQHTRCKGATGAGAGGRTVVRIGMTAWLSASGEDIANRLKTMWNRGCDVKIVYAVIGNRILKILRDPTGRGAIPMRQIVQDFNGDGVYDRYLHMKVLTVSGVWRGDTSANVTWNGSSNWTPVSLKSDEMGMKIQATGVRRRYANWIEHLFNNPPYNPYARSVSGRTASPGFIDEAPRPADLAPGVNPYAKIEFN</sequence>
<comment type="similarity">
    <text evidence="2">Belongs to the phospholipase D family.</text>
</comment>
<keyword evidence="7" id="KW-0732">Signal</keyword>
<dbReference type="EMBL" id="CP060713">
    <property type="protein sequence ID" value="QNN51741.1"/>
    <property type="molecule type" value="Genomic_DNA"/>
</dbReference>
<evidence type="ECO:0000256" key="1">
    <source>
        <dbReference type="ARBA" id="ARBA00000798"/>
    </source>
</evidence>
<evidence type="ECO:0000259" key="8">
    <source>
        <dbReference type="Pfam" id="PF13091"/>
    </source>
</evidence>
<comment type="catalytic activity">
    <reaction evidence="1">
        <text>a 1,2-diacyl-sn-glycero-3-phosphocholine + H2O = a 1,2-diacyl-sn-glycero-3-phosphate + choline + H(+)</text>
        <dbReference type="Rhea" id="RHEA:14445"/>
        <dbReference type="ChEBI" id="CHEBI:15354"/>
        <dbReference type="ChEBI" id="CHEBI:15377"/>
        <dbReference type="ChEBI" id="CHEBI:15378"/>
        <dbReference type="ChEBI" id="CHEBI:57643"/>
        <dbReference type="ChEBI" id="CHEBI:58608"/>
        <dbReference type="EC" id="3.1.4.4"/>
    </reaction>
</comment>
<keyword evidence="5" id="KW-0442">Lipid degradation</keyword>
<evidence type="ECO:0000256" key="4">
    <source>
        <dbReference type="ARBA" id="ARBA00022801"/>
    </source>
</evidence>
<name>A0A7G9R816_9ACTN</name>
<dbReference type="Proteomes" id="UP000515947">
    <property type="component" value="Chromosome"/>
</dbReference>
<evidence type="ECO:0000256" key="7">
    <source>
        <dbReference type="SAM" id="SignalP"/>
    </source>
</evidence>
<accession>A0A7G9R816</accession>
<evidence type="ECO:0000256" key="6">
    <source>
        <dbReference type="ARBA" id="ARBA00023098"/>
    </source>
</evidence>
<proteinExistence type="inferred from homology"/>
<organism evidence="9 10">
    <name type="scientific">Nocardioides mesophilus</name>
    <dbReference type="NCBI Taxonomy" id="433659"/>
    <lineage>
        <taxon>Bacteria</taxon>
        <taxon>Bacillati</taxon>
        <taxon>Actinomycetota</taxon>
        <taxon>Actinomycetes</taxon>
        <taxon>Propionibacteriales</taxon>
        <taxon>Nocardioidaceae</taxon>
        <taxon>Nocardioides</taxon>
    </lineage>
</organism>
<feature type="signal peptide" evidence="7">
    <location>
        <begin position="1"/>
        <end position="31"/>
    </location>
</feature>
<dbReference type="PANTHER" id="PTHR43856">
    <property type="entry name" value="CARDIOLIPIN HYDROLASE"/>
    <property type="match status" value="1"/>
</dbReference>
<dbReference type="InterPro" id="IPR051406">
    <property type="entry name" value="PLD_domain"/>
</dbReference>
<dbReference type="RefSeq" id="WP_187577577.1">
    <property type="nucleotide sequence ID" value="NZ_CP060713.1"/>
</dbReference>
<protein>
    <recommendedName>
        <fullName evidence="3">phospholipase D</fullName>
        <ecNumber evidence="3">3.1.4.4</ecNumber>
    </recommendedName>
</protein>
<evidence type="ECO:0000256" key="2">
    <source>
        <dbReference type="ARBA" id="ARBA00008664"/>
    </source>
</evidence>
<dbReference type="Gene3D" id="3.30.870.10">
    <property type="entry name" value="Endonuclease Chain A"/>
    <property type="match status" value="2"/>
</dbReference>